<dbReference type="InterPro" id="IPR021859">
    <property type="entry name" value="XTBD"/>
</dbReference>
<dbReference type="AlphaFoldDB" id="A0A0K2TY14"/>
<dbReference type="EMBL" id="HACA01013533">
    <property type="protein sequence ID" value="CDW30894.1"/>
    <property type="molecule type" value="Transcribed_RNA"/>
</dbReference>
<reference evidence="2" key="1">
    <citation type="submission" date="2014-05" db="EMBL/GenBank/DDBJ databases">
        <authorList>
            <person name="Chronopoulou M."/>
        </authorList>
    </citation>
    <scope>NUCLEOTIDE SEQUENCE</scope>
    <source>
        <tissue evidence="2">Whole organism</tissue>
    </source>
</reference>
<accession>A0A0K2TY14</accession>
<organism evidence="2">
    <name type="scientific">Lepeophtheirus salmonis</name>
    <name type="common">Salmon louse</name>
    <name type="synonym">Caligus salmonis</name>
    <dbReference type="NCBI Taxonomy" id="72036"/>
    <lineage>
        <taxon>Eukaryota</taxon>
        <taxon>Metazoa</taxon>
        <taxon>Ecdysozoa</taxon>
        <taxon>Arthropoda</taxon>
        <taxon>Crustacea</taxon>
        <taxon>Multicrustacea</taxon>
        <taxon>Hexanauplia</taxon>
        <taxon>Copepoda</taxon>
        <taxon>Siphonostomatoida</taxon>
        <taxon>Caligidae</taxon>
        <taxon>Lepeophtheirus</taxon>
    </lineage>
</organism>
<dbReference type="PROSITE" id="PS51827">
    <property type="entry name" value="XTBD"/>
    <property type="match status" value="1"/>
</dbReference>
<dbReference type="OrthoDB" id="2359216at2759"/>
<feature type="domain" description="XRN2-binding (XTBD)" evidence="1">
    <location>
        <begin position="10"/>
        <end position="94"/>
    </location>
</feature>
<name>A0A0K2TY14_LEPSM</name>
<evidence type="ECO:0000313" key="2">
    <source>
        <dbReference type="EMBL" id="CDW30894.1"/>
    </source>
</evidence>
<dbReference type="PANTHER" id="PTHR48430">
    <property type="entry name" value="PARTNER OF XRN-2 PROTEIN 1"/>
    <property type="match status" value="1"/>
</dbReference>
<proteinExistence type="predicted"/>
<evidence type="ECO:0000259" key="1">
    <source>
        <dbReference type="PROSITE" id="PS51827"/>
    </source>
</evidence>
<feature type="non-terminal residue" evidence="2">
    <location>
        <position position="135"/>
    </location>
</feature>
<dbReference type="PANTHER" id="PTHR48430:SF1">
    <property type="entry name" value="PARTNER OF XRN-2 PROTEIN 1"/>
    <property type="match status" value="1"/>
</dbReference>
<gene>
    <name evidence="2" type="primary">Dpse\GA16162</name>
</gene>
<protein>
    <recommendedName>
        <fullName evidence="1">XRN2-binding (XTBD) domain-containing protein</fullName>
    </recommendedName>
</protein>
<sequence length="135" mass="15845">MGSADVNWDVNDYYSEHEPSHHWELRKKFMEMNKGRYEEDRIVCLAQTFANSEFLGCKYPQETMELVEELSFGIVQEYRDSQKNRLQRTFVSGSSAAGNKVNRSNDNVNTNNYMKSLDYVEGKCIRDKLLSRRII</sequence>
<dbReference type="Pfam" id="PF11952">
    <property type="entry name" value="XTBD"/>
    <property type="match status" value="1"/>
</dbReference>